<keyword evidence="3" id="KW-1185">Reference proteome</keyword>
<proteinExistence type="predicted"/>
<name>A0A976IBB6_BRELC</name>
<dbReference type="AlphaFoldDB" id="A0A976IBB6"/>
<protein>
    <recommendedName>
        <fullName evidence="1">SET domain-containing protein</fullName>
    </recommendedName>
</protein>
<dbReference type="PANTHER" id="PTHR13271">
    <property type="entry name" value="UNCHARACTERIZED PUTATIVE METHYLTRANSFERASE"/>
    <property type="match status" value="1"/>
</dbReference>
<dbReference type="OrthoDB" id="441812at2759"/>
<evidence type="ECO:0000313" key="3">
    <source>
        <dbReference type="Proteomes" id="UP000294530"/>
    </source>
</evidence>
<dbReference type="Gene3D" id="3.90.1410.10">
    <property type="entry name" value="set domain protein methyltransferase, domain 1"/>
    <property type="match status" value="1"/>
</dbReference>
<dbReference type="PANTHER" id="PTHR13271:SF34">
    <property type="entry name" value="N-LYSINE METHYLTRANSFERASE SETD6"/>
    <property type="match status" value="1"/>
</dbReference>
<dbReference type="KEGG" id="blac:94345100"/>
<gene>
    <name evidence="2" type="ORF">CCR75_001325</name>
</gene>
<sequence>MVERQPTMSLQAWIATRNECLTVADKLIDPVSIVAAYGDNDRSIVAKSDFQAGTELVALKQGVFLNGTNWLKHFVGEEKESLNAKVDSMQLSGTIKTSLALLAEVARGNSSDYCGYIQQLPTTLMLPFCWESKLCELLQHTTAFSLLDDKVVLNLYENHAKPLMTTFSAIWPTEVSTLSTFQWAYSMVVSRAFNVENATEPTLLPVIDMANHSVHNPAAHIVMIDASTFQLIALREVKKSEPVTISYGELSNAQLIVTVKLLCRYGFVLPTVLPSDSIHITSLELTNAFQAFLHNSDIDNEDSSQIRLGKATLKSNPAKRVKVDHLEKDGHSLFFTLNDKEEQDFGLGDALLNFVMTNNYPAEHLDDVLAMILQEKDKKYCACLLKASEIASCETKAIRQLTLHERLICRRVLLGLKSLEEGSDVSEDDDES</sequence>
<evidence type="ECO:0000259" key="1">
    <source>
        <dbReference type="PROSITE" id="PS50280"/>
    </source>
</evidence>
<dbReference type="EMBL" id="SHOA02000013">
    <property type="protein sequence ID" value="TDH65788.1"/>
    <property type="molecule type" value="Genomic_DNA"/>
</dbReference>
<dbReference type="GeneID" id="94345100"/>
<dbReference type="RefSeq" id="XP_067815287.1">
    <property type="nucleotide sequence ID" value="XM_067959429.1"/>
</dbReference>
<dbReference type="InterPro" id="IPR046341">
    <property type="entry name" value="SET_dom_sf"/>
</dbReference>
<dbReference type="InterPro" id="IPR050600">
    <property type="entry name" value="SETD3_SETD6_MTase"/>
</dbReference>
<dbReference type="Proteomes" id="UP000294530">
    <property type="component" value="Unassembled WGS sequence"/>
</dbReference>
<comment type="caution">
    <text evidence="2">The sequence shown here is derived from an EMBL/GenBank/DDBJ whole genome shotgun (WGS) entry which is preliminary data.</text>
</comment>
<dbReference type="GO" id="GO:0016279">
    <property type="term" value="F:protein-lysine N-methyltransferase activity"/>
    <property type="evidence" value="ECO:0007669"/>
    <property type="project" value="TreeGrafter"/>
</dbReference>
<accession>A0A976IBB6</accession>
<dbReference type="SUPFAM" id="SSF82199">
    <property type="entry name" value="SET domain"/>
    <property type="match status" value="1"/>
</dbReference>
<organism evidence="2 3">
    <name type="scientific">Bremia lactucae</name>
    <name type="common">Lettuce downy mildew</name>
    <dbReference type="NCBI Taxonomy" id="4779"/>
    <lineage>
        <taxon>Eukaryota</taxon>
        <taxon>Sar</taxon>
        <taxon>Stramenopiles</taxon>
        <taxon>Oomycota</taxon>
        <taxon>Peronosporomycetes</taxon>
        <taxon>Peronosporales</taxon>
        <taxon>Peronosporaceae</taxon>
        <taxon>Bremia</taxon>
    </lineage>
</organism>
<dbReference type="CDD" id="cd10527">
    <property type="entry name" value="SET_LSMT"/>
    <property type="match status" value="1"/>
</dbReference>
<dbReference type="GO" id="GO:0005634">
    <property type="term" value="C:nucleus"/>
    <property type="evidence" value="ECO:0007669"/>
    <property type="project" value="TreeGrafter"/>
</dbReference>
<dbReference type="InterPro" id="IPR001214">
    <property type="entry name" value="SET_dom"/>
</dbReference>
<dbReference type="PROSITE" id="PS50280">
    <property type="entry name" value="SET"/>
    <property type="match status" value="1"/>
</dbReference>
<evidence type="ECO:0000313" key="2">
    <source>
        <dbReference type="EMBL" id="TDH65788.1"/>
    </source>
</evidence>
<dbReference type="Pfam" id="PF00856">
    <property type="entry name" value="SET"/>
    <property type="match status" value="1"/>
</dbReference>
<feature type="domain" description="SET" evidence="1">
    <location>
        <begin position="19"/>
        <end position="248"/>
    </location>
</feature>
<reference evidence="2 3" key="1">
    <citation type="journal article" date="2021" name="Genome Biol.">
        <title>AFLAP: assembly-free linkage analysis pipeline using k-mers from genome sequencing data.</title>
        <authorList>
            <person name="Fletcher K."/>
            <person name="Zhang L."/>
            <person name="Gil J."/>
            <person name="Han R."/>
            <person name="Cavanaugh K."/>
            <person name="Michelmore R."/>
        </authorList>
    </citation>
    <scope>NUCLEOTIDE SEQUENCE [LARGE SCALE GENOMIC DNA]</scope>
    <source>
        <strain evidence="2 3">SF5</strain>
    </source>
</reference>